<dbReference type="AlphaFoldDB" id="A0A9X2AEE2"/>
<keyword evidence="1" id="KW-0812">Transmembrane</keyword>
<feature type="transmembrane region" description="Helical" evidence="1">
    <location>
        <begin position="33"/>
        <end position="53"/>
    </location>
</feature>
<dbReference type="InterPro" id="IPR024425">
    <property type="entry name" value="LiaF-like_C"/>
</dbReference>
<dbReference type="Pfam" id="PF22570">
    <property type="entry name" value="LiaF-TM"/>
    <property type="match status" value="1"/>
</dbReference>
<dbReference type="InterPro" id="IPR047793">
    <property type="entry name" value="LiaF_C"/>
</dbReference>
<keyword evidence="1" id="KW-1133">Transmembrane helix</keyword>
<feature type="domain" description="LiaF transmembrane" evidence="3">
    <location>
        <begin position="8"/>
        <end position="112"/>
    </location>
</feature>
<evidence type="ECO:0000259" key="2">
    <source>
        <dbReference type="Pfam" id="PF09922"/>
    </source>
</evidence>
<dbReference type="EMBL" id="JALBUF010000003">
    <property type="protein sequence ID" value="MCI0183026.1"/>
    <property type="molecule type" value="Genomic_DNA"/>
</dbReference>
<feature type="domain" description="Cell wall-active antibiotics response LiaF-like C-terminal" evidence="2">
    <location>
        <begin position="159"/>
        <end position="269"/>
    </location>
</feature>
<name>A0A9X2AEE2_9BACL</name>
<organism evidence="4 5">
    <name type="scientific">Sulfoacidibacillus ferrooxidans</name>
    <dbReference type="NCBI Taxonomy" id="2005001"/>
    <lineage>
        <taxon>Bacteria</taxon>
        <taxon>Bacillati</taxon>
        <taxon>Bacillota</taxon>
        <taxon>Bacilli</taxon>
        <taxon>Bacillales</taxon>
        <taxon>Alicyclobacillaceae</taxon>
        <taxon>Sulfoacidibacillus</taxon>
    </lineage>
</organism>
<keyword evidence="5" id="KW-1185">Reference proteome</keyword>
<dbReference type="InterPro" id="IPR054331">
    <property type="entry name" value="LiaF_TM"/>
</dbReference>
<evidence type="ECO:0000256" key="1">
    <source>
        <dbReference type="SAM" id="Phobius"/>
    </source>
</evidence>
<evidence type="ECO:0000259" key="3">
    <source>
        <dbReference type="Pfam" id="PF22570"/>
    </source>
</evidence>
<proteinExistence type="predicted"/>
<dbReference type="NCBIfam" id="NF040535">
    <property type="entry name" value="LiaF_C_term"/>
    <property type="match status" value="1"/>
</dbReference>
<gene>
    <name evidence="4" type="primary">liaF</name>
    <name evidence="4" type="ORF">MM817_01296</name>
</gene>
<reference evidence="4" key="1">
    <citation type="submission" date="2022-03" db="EMBL/GenBank/DDBJ databases">
        <title>Draft Genome Sequence of Firmicute Strain S0AB, a Heterotrophic Iron/Sulfur-Oxidizing Extreme Acidophile.</title>
        <authorList>
            <person name="Vergara E."/>
            <person name="Pakostova E."/>
            <person name="Johnson D.B."/>
            <person name="Holmes D.S."/>
        </authorList>
    </citation>
    <scope>NUCLEOTIDE SEQUENCE</scope>
    <source>
        <strain evidence="4">S0AB</strain>
    </source>
</reference>
<evidence type="ECO:0000313" key="4">
    <source>
        <dbReference type="EMBL" id="MCI0183026.1"/>
    </source>
</evidence>
<protein>
    <submittedName>
        <fullName evidence="4">Protein LiaF</fullName>
    </submittedName>
</protein>
<feature type="transmembrane region" description="Helical" evidence="1">
    <location>
        <begin position="91"/>
        <end position="109"/>
    </location>
</feature>
<comment type="caution">
    <text evidence="4">The sequence shown here is derived from an EMBL/GenBank/DDBJ whole genome shotgun (WGS) entry which is preliminary data.</text>
</comment>
<accession>A0A9X2AEE2</accession>
<dbReference type="Proteomes" id="UP001139263">
    <property type="component" value="Unassembled WGS sequence"/>
</dbReference>
<keyword evidence="1" id="KW-0472">Membrane</keyword>
<dbReference type="Pfam" id="PF09922">
    <property type="entry name" value="LiaF-like_C"/>
    <property type="match status" value="1"/>
</dbReference>
<feature type="transmembrane region" description="Helical" evidence="1">
    <location>
        <begin position="7"/>
        <end position="27"/>
    </location>
</feature>
<evidence type="ECO:0000313" key="5">
    <source>
        <dbReference type="Proteomes" id="UP001139263"/>
    </source>
</evidence>
<feature type="transmembrane region" description="Helical" evidence="1">
    <location>
        <begin position="60"/>
        <end position="79"/>
    </location>
</feature>
<sequence>MMSRSSRWGVVLLFFGIAYLFIQLKVIPWNSEWLRGDVIWPGLLALFGLYDLVEKRRARAALWPIFLFVLGLLLLLRDLHLVAALTSIPNGWDLFWALLLIFAGLDLVLPKRGRLFTIRILDINSRQRDGKESIGTWPLSGKGSRQKQASRDFGARRLIGELMVGRSPWTLRSADYWTGVGETRINLATAHIEDGDYELDVSGWIGEIRILVPESLDVSADVHLGVGEINVFGDSHSGPGGYILYEDPTFGQSRRRCKLKVNLSIGSISLVRV</sequence>